<sequence>MTPRFCSIHQRSERRGSSSSRILYQTPLGIPVLIIKRLFRSILRSVSLSQHIASCESSHAAVTVTKSNRRRCLFTASHPLQTFQKDYGKKRDEAAAP</sequence>
<evidence type="ECO:0000256" key="1">
    <source>
        <dbReference type="SAM" id="MobiDB-lite"/>
    </source>
</evidence>
<feature type="region of interest" description="Disordered" evidence="1">
    <location>
        <begin position="1"/>
        <end position="20"/>
    </location>
</feature>
<name>A0A556VC05_BAGYA</name>
<organism evidence="2 3">
    <name type="scientific">Bagarius yarrelli</name>
    <name type="common">Goonch</name>
    <name type="synonym">Bagrus yarrelli</name>
    <dbReference type="NCBI Taxonomy" id="175774"/>
    <lineage>
        <taxon>Eukaryota</taxon>
        <taxon>Metazoa</taxon>
        <taxon>Chordata</taxon>
        <taxon>Craniata</taxon>
        <taxon>Vertebrata</taxon>
        <taxon>Euteleostomi</taxon>
        <taxon>Actinopterygii</taxon>
        <taxon>Neopterygii</taxon>
        <taxon>Teleostei</taxon>
        <taxon>Ostariophysi</taxon>
        <taxon>Siluriformes</taxon>
        <taxon>Sisoridae</taxon>
        <taxon>Sisorinae</taxon>
        <taxon>Bagarius</taxon>
    </lineage>
</organism>
<dbReference type="AlphaFoldDB" id="A0A556VC05"/>
<accession>A0A556VC05</accession>
<proteinExistence type="predicted"/>
<protein>
    <submittedName>
        <fullName evidence="2">Uncharacterized protein</fullName>
    </submittedName>
</protein>
<gene>
    <name evidence="2" type="ORF">Baya_15560</name>
</gene>
<reference evidence="2 3" key="1">
    <citation type="journal article" date="2019" name="Genome Biol. Evol.">
        <title>Whole-Genome Sequencing of the Giant Devil Catfish, Bagarius yarrelli.</title>
        <authorList>
            <person name="Jiang W."/>
            <person name="Lv Y."/>
            <person name="Cheng L."/>
            <person name="Yang K."/>
            <person name="Chao B."/>
            <person name="Wang X."/>
            <person name="Li Y."/>
            <person name="Pan X."/>
            <person name="You X."/>
            <person name="Zhang Y."/>
            <person name="Yang J."/>
            <person name="Li J."/>
            <person name="Zhang X."/>
            <person name="Liu S."/>
            <person name="Sun C."/>
            <person name="Yang J."/>
            <person name="Shi Q."/>
        </authorList>
    </citation>
    <scope>NUCLEOTIDE SEQUENCE [LARGE SCALE GENOMIC DNA]</scope>
    <source>
        <strain evidence="2">JWS20170419001</strain>
        <tissue evidence="2">Muscle</tissue>
    </source>
</reference>
<keyword evidence="3" id="KW-1185">Reference proteome</keyword>
<dbReference type="Proteomes" id="UP000319801">
    <property type="component" value="Unassembled WGS sequence"/>
</dbReference>
<evidence type="ECO:0000313" key="2">
    <source>
        <dbReference type="EMBL" id="TTJ54336.1"/>
    </source>
</evidence>
<evidence type="ECO:0000313" key="3">
    <source>
        <dbReference type="Proteomes" id="UP000319801"/>
    </source>
</evidence>
<dbReference type="EMBL" id="VCAZ01000222">
    <property type="protein sequence ID" value="TTJ54336.1"/>
    <property type="molecule type" value="Genomic_DNA"/>
</dbReference>
<comment type="caution">
    <text evidence="2">The sequence shown here is derived from an EMBL/GenBank/DDBJ whole genome shotgun (WGS) entry which is preliminary data.</text>
</comment>